<comment type="caution">
    <text evidence="2">The sequence shown here is derived from an EMBL/GenBank/DDBJ whole genome shotgun (WGS) entry which is preliminary data.</text>
</comment>
<dbReference type="AlphaFoldDB" id="A0AAD9VQ63"/>
<gene>
    <name evidence="2" type="ORF">KPH14_008985</name>
</gene>
<dbReference type="Pfam" id="PF00536">
    <property type="entry name" value="SAM_1"/>
    <property type="match status" value="1"/>
</dbReference>
<evidence type="ECO:0000259" key="1">
    <source>
        <dbReference type="PROSITE" id="PS50105"/>
    </source>
</evidence>
<dbReference type="SMART" id="SM00454">
    <property type="entry name" value="SAM"/>
    <property type="match status" value="1"/>
</dbReference>
<dbReference type="SUPFAM" id="SSF47769">
    <property type="entry name" value="SAM/Pointed domain"/>
    <property type="match status" value="1"/>
</dbReference>
<dbReference type="PROSITE" id="PS50105">
    <property type="entry name" value="SAM_DOMAIN"/>
    <property type="match status" value="1"/>
</dbReference>
<dbReference type="PANTHER" id="PTHR46829:SF1">
    <property type="entry name" value="STERILE ALPHA MOTIF DOMAIN-CONTAINING PROTEIN 15"/>
    <property type="match status" value="1"/>
</dbReference>
<dbReference type="Gene3D" id="1.10.150.50">
    <property type="entry name" value="Transcription Factor, Ets-1"/>
    <property type="match status" value="1"/>
</dbReference>
<accession>A0AAD9VQ63</accession>
<dbReference type="Proteomes" id="UP001258017">
    <property type="component" value="Unassembled WGS sequence"/>
</dbReference>
<dbReference type="InterPro" id="IPR001660">
    <property type="entry name" value="SAM"/>
</dbReference>
<dbReference type="InterPro" id="IPR013761">
    <property type="entry name" value="SAM/pointed_sf"/>
</dbReference>
<sequence>MTLLDDVRYKKYKQTFQGNVVYSKTKMLSQTPKSNPVEYCSTGILINGKHRPWLPSPIPLYTSTGNIVNDLPLPHCWCWNTIDVINWLKNTICLPQYAECFTKNLIDGRRLLLIDASTCTKIGIHDFTHIKLIMDGIRKLYNVEREKFNRSINLPPRYPWTHYLLYRVPTGPTRERTKPVELFKKMGILHFEECCPLNHWKMLLPKWPDFPTYLIGRTKRKNVYIREEHKRQPRCHTYYKHVQHYPSYYIEKNVNKKSCFDG</sequence>
<protein>
    <recommendedName>
        <fullName evidence="1">SAM domain-containing protein</fullName>
    </recommendedName>
</protein>
<reference evidence="2" key="1">
    <citation type="submission" date="2021-08" db="EMBL/GenBank/DDBJ databases">
        <authorList>
            <person name="Misof B."/>
            <person name="Oliver O."/>
            <person name="Podsiadlowski L."/>
            <person name="Donath A."/>
            <person name="Peters R."/>
            <person name="Mayer C."/>
            <person name="Rust J."/>
            <person name="Gunkel S."/>
            <person name="Lesny P."/>
            <person name="Martin S."/>
            <person name="Oeyen J.P."/>
            <person name="Petersen M."/>
            <person name="Panagiotis P."/>
            <person name="Wilbrandt J."/>
            <person name="Tanja T."/>
        </authorList>
    </citation>
    <scope>NUCLEOTIDE SEQUENCE</scope>
    <source>
        <strain evidence="2">GBR_01_08_01A</strain>
        <tissue evidence="2">Thorax + abdomen</tissue>
    </source>
</reference>
<dbReference type="EMBL" id="JAIFRP010000030">
    <property type="protein sequence ID" value="KAK2582918.1"/>
    <property type="molecule type" value="Genomic_DNA"/>
</dbReference>
<evidence type="ECO:0000313" key="3">
    <source>
        <dbReference type="Proteomes" id="UP001258017"/>
    </source>
</evidence>
<feature type="domain" description="SAM" evidence="1">
    <location>
        <begin position="79"/>
        <end position="143"/>
    </location>
</feature>
<keyword evidence="3" id="KW-1185">Reference proteome</keyword>
<reference evidence="2" key="2">
    <citation type="journal article" date="2023" name="Commun. Biol.">
        <title>Intrasexual cuticular hydrocarbon dimorphism in a wasp sheds light on hydrocarbon biosynthesis genes in Hymenoptera.</title>
        <authorList>
            <person name="Moris V.C."/>
            <person name="Podsiadlowski L."/>
            <person name="Martin S."/>
            <person name="Oeyen J.P."/>
            <person name="Donath A."/>
            <person name="Petersen M."/>
            <person name="Wilbrandt J."/>
            <person name="Misof B."/>
            <person name="Liedtke D."/>
            <person name="Thamm M."/>
            <person name="Scheiner R."/>
            <person name="Schmitt T."/>
            <person name="Niehuis O."/>
        </authorList>
    </citation>
    <scope>NUCLEOTIDE SEQUENCE</scope>
    <source>
        <strain evidence="2">GBR_01_08_01A</strain>
    </source>
</reference>
<name>A0AAD9VQ63_9HYME</name>
<organism evidence="2 3">
    <name type="scientific">Odynerus spinipes</name>
    <dbReference type="NCBI Taxonomy" id="1348599"/>
    <lineage>
        <taxon>Eukaryota</taxon>
        <taxon>Metazoa</taxon>
        <taxon>Ecdysozoa</taxon>
        <taxon>Arthropoda</taxon>
        <taxon>Hexapoda</taxon>
        <taxon>Insecta</taxon>
        <taxon>Pterygota</taxon>
        <taxon>Neoptera</taxon>
        <taxon>Endopterygota</taxon>
        <taxon>Hymenoptera</taxon>
        <taxon>Apocrita</taxon>
        <taxon>Aculeata</taxon>
        <taxon>Vespoidea</taxon>
        <taxon>Vespidae</taxon>
        <taxon>Eumeninae</taxon>
        <taxon>Odynerus</taxon>
    </lineage>
</organism>
<proteinExistence type="predicted"/>
<dbReference type="PANTHER" id="PTHR46829">
    <property type="entry name" value="STERILE ALPHA MOTIF DOMAIN-CONTAINING PROTEIN 15"/>
    <property type="match status" value="1"/>
</dbReference>
<evidence type="ECO:0000313" key="2">
    <source>
        <dbReference type="EMBL" id="KAK2582918.1"/>
    </source>
</evidence>